<dbReference type="InterPro" id="IPR000086">
    <property type="entry name" value="NUDIX_hydrolase_dom"/>
</dbReference>
<dbReference type="OrthoDB" id="77989at2759"/>
<reference evidence="3 4" key="1">
    <citation type="submission" date="2018-05" db="EMBL/GenBank/DDBJ databases">
        <title>Genome sequencing and assembly of the regulated plant pathogen Lachnellula willkommii and related sister species for the development of diagnostic species identification markers.</title>
        <authorList>
            <person name="Giroux E."/>
            <person name="Bilodeau G."/>
        </authorList>
    </citation>
    <scope>NUCLEOTIDE SEQUENCE [LARGE SCALE GENOMIC DNA]</scope>
    <source>
        <strain evidence="3 4">CBS 160.35</strain>
    </source>
</reference>
<feature type="compositionally biased region" description="Low complexity" evidence="1">
    <location>
        <begin position="59"/>
        <end position="68"/>
    </location>
</feature>
<dbReference type="AlphaFoldDB" id="A0A8H8UJ61"/>
<dbReference type="EMBL" id="QGMI01000078">
    <property type="protein sequence ID" value="TVY47715.1"/>
    <property type="molecule type" value="Genomic_DNA"/>
</dbReference>
<proteinExistence type="predicted"/>
<sequence length="608" mass="68328">MSQNNPPAASEALITALRGTLHGLIQDPYPHVPNPESCKKRASVALILRVRPHFNHWPSEASEASEASNPSAQDHQDRTAADAIDGFFEQSWVKHGDPEAVFIKRAAREGDRWTSHVALPGGKRDPEDEDDKAVAIRETFEEIGLDLTSPHALFVGNLPERVVSTSWGKVPLMVLCPFVFLWMEPELPQLKLQPAEIASTHWVPLRILLSPQSRTFEYVDVSDRFARRGGTILKTAIRSVLGKMEFSAIKLVPSESLFCSTTAEFFSPESEFNTSWGGRFYRWYLGDHAGSSERTRPLLLWGLTLGMLADFLDQLPPHNAVQLWSYPTFTSLDVRFIIGVLTRRLKRRNQGRLQGNNQTAIDSQTEAVATGDNPWFIGGLSDGMKHSEKGKNATKSYAVGVMLEGYYDMARRGVWIAASVRLITTTAVLFYAVKKFRWSPSHLLADMTSTRSQIALRFIQAFETLSVETFLSLQTPTCHHIFAPSSLSLPPKNNTAFAAHISGLNQLMEGFPVRAKEVIDSQESNQVVVWATSETRFRDEVKDPGIPEDEWAYTGEYMFVFTMDESGEKIERVLEFLDSKKTKDTLLALMERARENKARIERDKPVLN</sequence>
<evidence type="ECO:0000256" key="1">
    <source>
        <dbReference type="SAM" id="MobiDB-lite"/>
    </source>
</evidence>
<dbReference type="PROSITE" id="PS51462">
    <property type="entry name" value="NUDIX"/>
    <property type="match status" value="1"/>
</dbReference>
<comment type="caution">
    <text evidence="3">The sequence shown here is derived from an EMBL/GenBank/DDBJ whole genome shotgun (WGS) entry which is preliminary data.</text>
</comment>
<evidence type="ECO:0000259" key="2">
    <source>
        <dbReference type="PROSITE" id="PS51462"/>
    </source>
</evidence>
<feature type="region of interest" description="Disordered" evidence="1">
    <location>
        <begin position="58"/>
        <end position="77"/>
    </location>
</feature>
<dbReference type="CDD" id="cd03426">
    <property type="entry name" value="NUDIX_CoAse_Nudt7"/>
    <property type="match status" value="1"/>
</dbReference>
<dbReference type="Proteomes" id="UP000443090">
    <property type="component" value="Unassembled WGS sequence"/>
</dbReference>
<evidence type="ECO:0000313" key="4">
    <source>
        <dbReference type="Proteomes" id="UP000443090"/>
    </source>
</evidence>
<organism evidence="3 4">
    <name type="scientific">Lachnellula occidentalis</name>
    <dbReference type="NCBI Taxonomy" id="215460"/>
    <lineage>
        <taxon>Eukaryota</taxon>
        <taxon>Fungi</taxon>
        <taxon>Dikarya</taxon>
        <taxon>Ascomycota</taxon>
        <taxon>Pezizomycotina</taxon>
        <taxon>Leotiomycetes</taxon>
        <taxon>Helotiales</taxon>
        <taxon>Lachnaceae</taxon>
        <taxon>Lachnellula</taxon>
    </lineage>
</organism>
<dbReference type="PANTHER" id="PTHR12992:SF44">
    <property type="entry name" value="NUDIX HYDROLASE DOMAIN-CONTAINING PROTEIN"/>
    <property type="match status" value="1"/>
</dbReference>
<name>A0A8H8UJ61_9HELO</name>
<keyword evidence="4" id="KW-1185">Reference proteome</keyword>
<dbReference type="SUPFAM" id="SSF54427">
    <property type="entry name" value="NTF2-like"/>
    <property type="match status" value="1"/>
</dbReference>
<dbReference type="InterPro" id="IPR032710">
    <property type="entry name" value="NTF2-like_dom_sf"/>
</dbReference>
<dbReference type="SUPFAM" id="SSF55811">
    <property type="entry name" value="Nudix"/>
    <property type="match status" value="1"/>
</dbReference>
<accession>A0A8H8UJ61</accession>
<dbReference type="InterPro" id="IPR015797">
    <property type="entry name" value="NUDIX_hydrolase-like_dom_sf"/>
</dbReference>
<dbReference type="Gene3D" id="3.10.450.50">
    <property type="match status" value="1"/>
</dbReference>
<evidence type="ECO:0000313" key="3">
    <source>
        <dbReference type="EMBL" id="TVY47715.1"/>
    </source>
</evidence>
<protein>
    <recommendedName>
        <fullName evidence="2">Nudix hydrolase domain-containing protein</fullName>
    </recommendedName>
</protein>
<dbReference type="GO" id="GO:0010945">
    <property type="term" value="F:coenzyme A diphosphatase activity"/>
    <property type="evidence" value="ECO:0007669"/>
    <property type="project" value="InterPro"/>
</dbReference>
<dbReference type="PANTHER" id="PTHR12992">
    <property type="entry name" value="NUDIX HYDROLASE"/>
    <property type="match status" value="1"/>
</dbReference>
<dbReference type="Gene3D" id="3.90.79.10">
    <property type="entry name" value="Nucleoside Triphosphate Pyrophosphohydrolase"/>
    <property type="match status" value="1"/>
</dbReference>
<dbReference type="Pfam" id="PF00293">
    <property type="entry name" value="NUDIX"/>
    <property type="match status" value="1"/>
</dbReference>
<feature type="domain" description="Nudix hydrolase" evidence="2">
    <location>
        <begin position="77"/>
        <end position="226"/>
    </location>
</feature>
<dbReference type="InterPro" id="IPR045121">
    <property type="entry name" value="CoAse"/>
</dbReference>
<gene>
    <name evidence="3" type="ORF">LOCC1_G002807</name>
</gene>